<dbReference type="PANTHER" id="PTHR32099">
    <property type="entry name" value="CYSTEINE-RICH REPEAT SECRETORY PROTEIN"/>
    <property type="match status" value="1"/>
</dbReference>
<reference evidence="5" key="1">
    <citation type="submission" date="2019-12" db="EMBL/GenBank/DDBJ databases">
        <title>Genome sequencing and annotation of Brassica cretica.</title>
        <authorList>
            <person name="Studholme D.J."/>
            <person name="Sarris P.F."/>
        </authorList>
    </citation>
    <scope>NUCLEOTIDE SEQUENCE</scope>
    <source>
        <strain evidence="5">PFS-102/07</strain>
        <tissue evidence="5">Leaf</tissue>
    </source>
</reference>
<evidence type="ECO:0000313" key="5">
    <source>
        <dbReference type="EMBL" id="KAF2594300.1"/>
    </source>
</evidence>
<dbReference type="AlphaFoldDB" id="A0A8S9KGA6"/>
<feature type="chain" id="PRO_5035833634" description="Gnk2-homologous domain-containing protein" evidence="3">
    <location>
        <begin position="20"/>
        <end position="196"/>
    </location>
</feature>
<accession>A0A8S9KGA6</accession>
<gene>
    <name evidence="5" type="ORF">F2Q70_00044977</name>
</gene>
<dbReference type="PANTHER" id="PTHR32099:SF92">
    <property type="entry name" value="CYSTEINE-RICH RECEPTOR-LIKE PROTEIN KINASE 11"/>
    <property type="match status" value="1"/>
</dbReference>
<name>A0A8S9KGA6_BRACR</name>
<sequence>MINLLVSFWFVLISSTAYANTCLNRSGFFAPDGTYDLNRRVMLSTLPSNVTANDGFYTTSTGQDPNRVYGLGMCFPGIEAGSCSDCIMAASNGLVQNCTTQTEAIDWRMYRNTLCLLMADYREDPSARCEYLDWRCFISPWERMTRCEDLSKIWIVVGRCFISPYYNTIVSQIEVKINSNCERNCSNWEKFKSVSM</sequence>
<evidence type="ECO:0000256" key="3">
    <source>
        <dbReference type="SAM" id="SignalP"/>
    </source>
</evidence>
<keyword evidence="1 3" id="KW-0732">Signal</keyword>
<dbReference type="InterPro" id="IPR038408">
    <property type="entry name" value="GNK2_sf"/>
</dbReference>
<organism evidence="5">
    <name type="scientific">Brassica cretica</name>
    <name type="common">Mustard</name>
    <dbReference type="NCBI Taxonomy" id="69181"/>
    <lineage>
        <taxon>Eukaryota</taxon>
        <taxon>Viridiplantae</taxon>
        <taxon>Streptophyta</taxon>
        <taxon>Embryophyta</taxon>
        <taxon>Tracheophyta</taxon>
        <taxon>Spermatophyta</taxon>
        <taxon>Magnoliopsida</taxon>
        <taxon>eudicotyledons</taxon>
        <taxon>Gunneridae</taxon>
        <taxon>Pentapetalae</taxon>
        <taxon>rosids</taxon>
        <taxon>malvids</taxon>
        <taxon>Brassicales</taxon>
        <taxon>Brassicaceae</taxon>
        <taxon>Brassiceae</taxon>
        <taxon>Brassica</taxon>
    </lineage>
</organism>
<dbReference type="EMBL" id="QGKY02000164">
    <property type="protein sequence ID" value="KAF2594300.1"/>
    <property type="molecule type" value="Genomic_DNA"/>
</dbReference>
<dbReference type="InterPro" id="IPR002902">
    <property type="entry name" value="GNK2"/>
</dbReference>
<dbReference type="PROSITE" id="PS51473">
    <property type="entry name" value="GNK2"/>
    <property type="match status" value="1"/>
</dbReference>
<comment type="caution">
    <text evidence="5">The sequence shown here is derived from an EMBL/GenBank/DDBJ whole genome shotgun (WGS) entry which is preliminary data.</text>
</comment>
<feature type="domain" description="Gnk2-homologous" evidence="4">
    <location>
        <begin position="17"/>
        <end position="124"/>
    </location>
</feature>
<dbReference type="CDD" id="cd23509">
    <property type="entry name" value="Gnk2-like"/>
    <property type="match status" value="1"/>
</dbReference>
<proteinExistence type="predicted"/>
<evidence type="ECO:0000256" key="1">
    <source>
        <dbReference type="ARBA" id="ARBA00022729"/>
    </source>
</evidence>
<dbReference type="Gene3D" id="3.30.430.20">
    <property type="entry name" value="Gnk2 domain, C-X8-C-X2-C motif"/>
    <property type="match status" value="1"/>
</dbReference>
<evidence type="ECO:0000256" key="2">
    <source>
        <dbReference type="ARBA" id="ARBA00022737"/>
    </source>
</evidence>
<keyword evidence="2" id="KW-0677">Repeat</keyword>
<feature type="signal peptide" evidence="3">
    <location>
        <begin position="1"/>
        <end position="19"/>
    </location>
</feature>
<dbReference type="Pfam" id="PF01657">
    <property type="entry name" value="Stress-antifung"/>
    <property type="match status" value="1"/>
</dbReference>
<evidence type="ECO:0000259" key="4">
    <source>
        <dbReference type="PROSITE" id="PS51473"/>
    </source>
</evidence>
<protein>
    <recommendedName>
        <fullName evidence="4">Gnk2-homologous domain-containing protein</fullName>
    </recommendedName>
</protein>